<dbReference type="AlphaFoldDB" id="A0A015SU54"/>
<dbReference type="Pfam" id="PF11655">
    <property type="entry name" value="DUF2589"/>
    <property type="match status" value="1"/>
</dbReference>
<dbReference type="Proteomes" id="UP000020529">
    <property type="component" value="Unassembled WGS sequence"/>
</dbReference>
<sequence>MAVDKTPSQVATSALQAIPFGSIIGGPLKACVEAQALAAKTTWEFIQNVGINVNPETGEKTAVNVSFSFIQGGRLVQLNIPLLTIVPIPYIAIREVDINFKANISASSSTTAETNESVSKDAALKASASMRFGCFKMNADMNASYSSKKDSKATSDSKYSVEYTMDVAVKAGQDSMPAGLSKILELLGNSLDVSDPAGTLEVNSNLLLIENGKETVRLIATYKDGSGLLAPDKLTITGTGANAADFKVSGDSKIIDLPEGTYTIKAEGSKKEVIVEVKKDTATPQEEVTE</sequence>
<evidence type="ECO:0000313" key="2">
    <source>
        <dbReference type="Proteomes" id="UP000020529"/>
    </source>
</evidence>
<dbReference type="EMBL" id="JGCY01000341">
    <property type="protein sequence ID" value="EXY73832.1"/>
    <property type="molecule type" value="Genomic_DNA"/>
</dbReference>
<evidence type="ECO:0008006" key="3">
    <source>
        <dbReference type="Google" id="ProtNLM"/>
    </source>
</evidence>
<comment type="caution">
    <text evidence="1">The sequence shown here is derived from an EMBL/GenBank/DDBJ whole genome shotgun (WGS) entry which is preliminary data.</text>
</comment>
<gene>
    <name evidence="1" type="ORF">M124_2401</name>
</gene>
<organism evidence="1 2">
    <name type="scientific">Bacteroides fragilis str. 3988T(B)14</name>
    <dbReference type="NCBI Taxonomy" id="1339315"/>
    <lineage>
        <taxon>Bacteria</taxon>
        <taxon>Pseudomonadati</taxon>
        <taxon>Bacteroidota</taxon>
        <taxon>Bacteroidia</taxon>
        <taxon>Bacteroidales</taxon>
        <taxon>Bacteroidaceae</taxon>
        <taxon>Bacteroides</taxon>
    </lineage>
</organism>
<protein>
    <recommendedName>
        <fullName evidence="3">DUF2589 domain-containing protein</fullName>
    </recommendedName>
</protein>
<dbReference type="InterPro" id="IPR024510">
    <property type="entry name" value="DUF2589"/>
</dbReference>
<reference evidence="1 2" key="1">
    <citation type="submission" date="2014-02" db="EMBL/GenBank/DDBJ databases">
        <authorList>
            <person name="Sears C."/>
            <person name="Carroll K."/>
            <person name="Sack B.R."/>
            <person name="Qadri F."/>
            <person name="Myers L.L."/>
            <person name="Chung G.-T."/>
            <person name="Escheverria P."/>
            <person name="Fraser C.M."/>
            <person name="Sadzewicz L."/>
            <person name="Shefchek K.A."/>
            <person name="Tallon L."/>
            <person name="Das S.P."/>
            <person name="Daugherty S."/>
            <person name="Mongodin E.F."/>
        </authorList>
    </citation>
    <scope>NUCLEOTIDE SEQUENCE [LARGE SCALE GENOMIC DNA]</scope>
    <source>
        <strain evidence="2">3988T(B)14</strain>
    </source>
</reference>
<name>A0A015SU54_BACFG</name>
<accession>A0A015SU54</accession>
<dbReference type="RefSeq" id="WP_005788700.1">
    <property type="nucleotide sequence ID" value="NZ_JGCY01000341.1"/>
</dbReference>
<dbReference type="PATRIC" id="fig|1339315.3.peg.3109"/>
<dbReference type="GeneID" id="60367490"/>
<proteinExistence type="predicted"/>
<evidence type="ECO:0000313" key="1">
    <source>
        <dbReference type="EMBL" id="EXY73832.1"/>
    </source>
</evidence>